<proteinExistence type="predicted"/>
<evidence type="ECO:0000313" key="1">
    <source>
        <dbReference type="EMBL" id="SPL63728.1"/>
    </source>
</evidence>
<organism evidence="1 2">
    <name type="scientific">Ochrobactrum soli</name>
    <dbReference type="NCBI Taxonomy" id="2448455"/>
    <lineage>
        <taxon>Bacteria</taxon>
        <taxon>Pseudomonadati</taxon>
        <taxon>Pseudomonadota</taxon>
        <taxon>Alphaproteobacteria</taxon>
        <taxon>Hyphomicrobiales</taxon>
        <taxon>Brucellaceae</taxon>
        <taxon>Brucella/Ochrobactrum group</taxon>
        <taxon>Ochrobactrum</taxon>
    </lineage>
</organism>
<dbReference type="Proteomes" id="UP000246073">
    <property type="component" value="Unassembled WGS sequence"/>
</dbReference>
<reference evidence="2" key="1">
    <citation type="submission" date="2017-12" db="EMBL/GenBank/DDBJ databases">
        <authorList>
            <person name="Diaz M."/>
        </authorList>
    </citation>
    <scope>NUCLEOTIDE SEQUENCE [LARGE SCALE GENOMIC DNA]</scope>
    <source>
        <strain evidence="2">FI11154</strain>
    </source>
</reference>
<dbReference type="AlphaFoldDB" id="A0A2P9HI14"/>
<name>A0A2P9HI14_9HYPH</name>
<evidence type="ECO:0000313" key="2">
    <source>
        <dbReference type="Proteomes" id="UP000246073"/>
    </source>
</evidence>
<dbReference type="EMBL" id="OOFM01000004">
    <property type="protein sequence ID" value="SPL63728.1"/>
    <property type="molecule type" value="Genomic_DNA"/>
</dbReference>
<accession>A0A2P9HI14</accession>
<gene>
    <name evidence="1" type="ORF">OHAE_3660</name>
</gene>
<sequence length="37" mass="4126">MPAIEDSPELHGKEAVLRRADDGELFFTPHNLIFTAS</sequence>
<protein>
    <submittedName>
        <fullName evidence="1">Uncharacterized protein</fullName>
    </submittedName>
</protein>